<gene>
    <name evidence="1" type="ORF">MANES_12G084200v8</name>
</gene>
<accession>A0ACB7GQA1</accession>
<dbReference type="Proteomes" id="UP000091857">
    <property type="component" value="Chromosome 12"/>
</dbReference>
<evidence type="ECO:0000313" key="1">
    <source>
        <dbReference type="EMBL" id="KAG8642415.1"/>
    </source>
</evidence>
<protein>
    <submittedName>
        <fullName evidence="1">Uncharacterized protein</fullName>
    </submittedName>
</protein>
<comment type="caution">
    <text evidence="1">The sequence shown here is derived from an EMBL/GenBank/DDBJ whole genome shotgun (WGS) entry which is preliminary data.</text>
</comment>
<reference evidence="2" key="1">
    <citation type="journal article" date="2016" name="Nat. Biotechnol.">
        <title>Sequencing wild and cultivated cassava and related species reveals extensive interspecific hybridization and genetic diversity.</title>
        <authorList>
            <person name="Bredeson J.V."/>
            <person name="Lyons J.B."/>
            <person name="Prochnik S.E."/>
            <person name="Wu G.A."/>
            <person name="Ha C.M."/>
            <person name="Edsinger-Gonzales E."/>
            <person name="Grimwood J."/>
            <person name="Schmutz J."/>
            <person name="Rabbi I.Y."/>
            <person name="Egesi C."/>
            <person name="Nauluvula P."/>
            <person name="Lebot V."/>
            <person name="Ndunguru J."/>
            <person name="Mkamilo G."/>
            <person name="Bart R.S."/>
            <person name="Setter T.L."/>
            <person name="Gleadow R.M."/>
            <person name="Kulakow P."/>
            <person name="Ferguson M.E."/>
            <person name="Rounsley S."/>
            <person name="Rokhsar D.S."/>
        </authorList>
    </citation>
    <scope>NUCLEOTIDE SEQUENCE [LARGE SCALE GENOMIC DNA]</scope>
    <source>
        <strain evidence="2">cv. AM560-2</strain>
    </source>
</reference>
<dbReference type="EMBL" id="CM004398">
    <property type="protein sequence ID" value="KAG8642415.1"/>
    <property type="molecule type" value="Genomic_DNA"/>
</dbReference>
<name>A0ACB7GQA1_MANES</name>
<organism evidence="1 2">
    <name type="scientific">Manihot esculenta</name>
    <name type="common">Cassava</name>
    <name type="synonym">Jatropha manihot</name>
    <dbReference type="NCBI Taxonomy" id="3983"/>
    <lineage>
        <taxon>Eukaryota</taxon>
        <taxon>Viridiplantae</taxon>
        <taxon>Streptophyta</taxon>
        <taxon>Embryophyta</taxon>
        <taxon>Tracheophyta</taxon>
        <taxon>Spermatophyta</taxon>
        <taxon>Magnoliopsida</taxon>
        <taxon>eudicotyledons</taxon>
        <taxon>Gunneridae</taxon>
        <taxon>Pentapetalae</taxon>
        <taxon>rosids</taxon>
        <taxon>fabids</taxon>
        <taxon>Malpighiales</taxon>
        <taxon>Euphorbiaceae</taxon>
        <taxon>Crotonoideae</taxon>
        <taxon>Manihoteae</taxon>
        <taxon>Manihot</taxon>
    </lineage>
</organism>
<keyword evidence="2" id="KW-1185">Reference proteome</keyword>
<proteinExistence type="predicted"/>
<evidence type="ECO:0000313" key="2">
    <source>
        <dbReference type="Proteomes" id="UP000091857"/>
    </source>
</evidence>
<sequence>MLASMVGNADESPELLSFAAAKSSPSLADGSFRQVDDVFLQTQTRIWLGEVLQTRLSDQLSIADLLADGELLYEVSRKIWKMMLAKHVELDCIRTYEFEPFASRSIGRYMPYSNVDSFLKICIILGLDSIDLFSPSDVVEKRDTRKVCMCIRALSKKARSRHLNVADFDHVTYTVPMPTCMVGHIRRSWELSHGDYCNSFGHSPHSELRQRSKQKNSSAVSRSYHLHFEEFDDLESKIVHQSDSSDTITYYPSSQISSDSIRNCTEVSSAIKNELSDRCSVGLDVQNQLGDEDLYCQQAGSLFSHHFDHQQGDMPSPTFVDSNIQLGGKVFYAERDAKYRYRSTVLDQIYNDTIMEDGASVVGDSGECTTPESTISEDQSAMSAIVGLETDTGESILLDGKDYIFYACDACTSCSKAIRNLQNEFKSPYLDSDDVESSSAACVSSVSVALQNFDFDNHSDTEDVLKNECSPESANSQLCGLSKKQTEESLSDLKDVDVGFSSIKHNGYLDHAISYDNSICSSQINSNVAYDEGTGLFVDQSCFPLWDQKGKWRIAVVPIGNGDHGASSLSISPVGSHEENLHFIQTEVTEDALRFKKIESIVADNEKAVHRITIVQSEPDTCKRPDECLLVACSDNLTHRKHEDSNGSCNVAVQSGNVNKEGEKETLQMSAVENPKMAAQKNQKQPLLKSVVKGTAILGALFLFNHLRKNCTDKSGRLAEQSNQIRSGGDSSSAMRKRGKIADGVYPAERLKLVH</sequence>